<organism evidence="2 3">
    <name type="scientific">Flavobacterium lipolyticum</name>
    <dbReference type="NCBI Taxonomy" id="2893754"/>
    <lineage>
        <taxon>Bacteria</taxon>
        <taxon>Pseudomonadati</taxon>
        <taxon>Bacteroidota</taxon>
        <taxon>Flavobacteriia</taxon>
        <taxon>Flavobacteriales</taxon>
        <taxon>Flavobacteriaceae</taxon>
        <taxon>Flavobacterium</taxon>
    </lineage>
</organism>
<comment type="caution">
    <text evidence="2">The sequence shown here is derived from an EMBL/GenBank/DDBJ whole genome shotgun (WGS) entry which is preliminary data.</text>
</comment>
<feature type="transmembrane region" description="Helical" evidence="1">
    <location>
        <begin position="9"/>
        <end position="25"/>
    </location>
</feature>
<dbReference type="EMBL" id="JAJJMN010000001">
    <property type="protein sequence ID" value="MCC9019264.1"/>
    <property type="molecule type" value="Genomic_DNA"/>
</dbReference>
<gene>
    <name evidence="2" type="ORF">LNQ34_15950</name>
</gene>
<name>A0ABS8M3K5_9FLAO</name>
<dbReference type="Pfam" id="PF10990">
    <property type="entry name" value="DUF2809"/>
    <property type="match status" value="1"/>
</dbReference>
<keyword evidence="1" id="KW-0812">Transmembrane</keyword>
<sequence length="137" mass="16129">MSKLKKPRIYYLFAFLCVICCGILSRKIAIIPLYFGDALYAVMMYVLVRIFFFNQKNFVTAIISLAICYGIEFLQLYQADWIIMLRKTLFGRYVLGQGFLWSDLLAYTLGIVTAFIIEKIILNYTTYENRIRIKQQK</sequence>
<evidence type="ECO:0000313" key="2">
    <source>
        <dbReference type="EMBL" id="MCC9019264.1"/>
    </source>
</evidence>
<evidence type="ECO:0000313" key="3">
    <source>
        <dbReference type="Proteomes" id="UP001430700"/>
    </source>
</evidence>
<evidence type="ECO:0000256" key="1">
    <source>
        <dbReference type="SAM" id="Phobius"/>
    </source>
</evidence>
<reference evidence="2" key="1">
    <citation type="submission" date="2021-11" db="EMBL/GenBank/DDBJ databases">
        <title>Description of novel Flavobacterium species.</title>
        <authorList>
            <person name="Saticioglu I.B."/>
            <person name="Ay H."/>
            <person name="Altun S."/>
            <person name="Duman M."/>
        </authorList>
    </citation>
    <scope>NUCLEOTIDE SEQUENCE</scope>
    <source>
        <strain evidence="2">F-126</strain>
    </source>
</reference>
<feature type="transmembrane region" description="Helical" evidence="1">
    <location>
        <begin position="59"/>
        <end position="79"/>
    </location>
</feature>
<accession>A0ABS8M3K5</accession>
<feature type="transmembrane region" description="Helical" evidence="1">
    <location>
        <begin position="99"/>
        <end position="122"/>
    </location>
</feature>
<keyword evidence="1" id="KW-1133">Transmembrane helix</keyword>
<feature type="transmembrane region" description="Helical" evidence="1">
    <location>
        <begin position="31"/>
        <end position="52"/>
    </location>
</feature>
<proteinExistence type="predicted"/>
<keyword evidence="1" id="KW-0472">Membrane</keyword>
<dbReference type="RefSeq" id="WP_230000429.1">
    <property type="nucleotide sequence ID" value="NZ_JAJJMN010000001.1"/>
</dbReference>
<dbReference type="Proteomes" id="UP001430700">
    <property type="component" value="Unassembled WGS sequence"/>
</dbReference>
<keyword evidence="3" id="KW-1185">Reference proteome</keyword>
<dbReference type="InterPro" id="IPR021257">
    <property type="entry name" value="DUF2809"/>
</dbReference>
<protein>
    <submittedName>
        <fullName evidence="2">DUF2809 domain-containing protein</fullName>
    </submittedName>
</protein>